<organism evidence="2">
    <name type="scientific">CrAss-like virus sp. ctRQZ5</name>
    <dbReference type="NCBI Taxonomy" id="2826824"/>
    <lineage>
        <taxon>Viruses</taxon>
        <taxon>Duplodnaviria</taxon>
        <taxon>Heunggongvirae</taxon>
        <taxon>Uroviricota</taxon>
        <taxon>Caudoviricetes</taxon>
        <taxon>Crassvirales</taxon>
    </lineage>
</organism>
<name>A0A8S5LXE8_9CAUD</name>
<evidence type="ECO:0000313" key="2">
    <source>
        <dbReference type="EMBL" id="DAD74705.1"/>
    </source>
</evidence>
<feature type="domain" description="Crassvirus muzzle protein N-terminal region" evidence="1">
    <location>
        <begin position="8"/>
        <end position="219"/>
    </location>
</feature>
<protein>
    <submittedName>
        <fullName evidence="2">Stabilization protein</fullName>
    </submittedName>
</protein>
<sequence>MSITDDEAIKRIPITHDCINPFNNIKYTKDASNSQNIYIYNKEGELGGYGINIEYSFVTTDINLSNKQDKFRLDQSCSMDVPTVRNNTRYINRGDSKMPEILQPTEEQKNNPYIPNYADPYIAANYRGYQRDEVYRFGIIFYNDKSVASPVLWIGDIRMPHASQMPPFRYENNTLIGNALGVEFKVKKLPVGAVSYEIVRCDRTERDRTVVMQTVGSYIYEYRIQEQDKYVG</sequence>
<dbReference type="Pfam" id="PF25731">
    <property type="entry name" value="crAss_MUZ"/>
    <property type="match status" value="1"/>
</dbReference>
<proteinExistence type="predicted"/>
<accession>A0A8S5LXE8</accession>
<dbReference type="EMBL" id="BK014764">
    <property type="protein sequence ID" value="DAD74705.1"/>
    <property type="molecule type" value="Genomic_DNA"/>
</dbReference>
<dbReference type="InterPro" id="IPR057889">
    <property type="entry name" value="crAss_MUZ_N"/>
</dbReference>
<reference evidence="2" key="1">
    <citation type="journal article" date="2021" name="Proc. Natl. Acad. Sci. U.S.A.">
        <title>A Catalog of Tens of Thousands of Viruses from Human Metagenomes Reveals Hidden Associations with Chronic Diseases.</title>
        <authorList>
            <person name="Tisza M.J."/>
            <person name="Buck C.B."/>
        </authorList>
    </citation>
    <scope>NUCLEOTIDE SEQUENCE</scope>
    <source>
        <strain evidence="2">CtRQZ5</strain>
    </source>
</reference>
<evidence type="ECO:0000259" key="1">
    <source>
        <dbReference type="Pfam" id="PF25731"/>
    </source>
</evidence>